<reference evidence="2 3" key="1">
    <citation type="journal article" date="2022" name="Nat. Plants">
        <title>Genomes of leafy and leafless Platanthera orchids illuminate the evolution of mycoheterotrophy.</title>
        <authorList>
            <person name="Li M.H."/>
            <person name="Liu K.W."/>
            <person name="Li Z."/>
            <person name="Lu H.C."/>
            <person name="Ye Q.L."/>
            <person name="Zhang D."/>
            <person name="Wang J.Y."/>
            <person name="Li Y.F."/>
            <person name="Zhong Z.M."/>
            <person name="Liu X."/>
            <person name="Yu X."/>
            <person name="Liu D.K."/>
            <person name="Tu X.D."/>
            <person name="Liu B."/>
            <person name="Hao Y."/>
            <person name="Liao X.Y."/>
            <person name="Jiang Y.T."/>
            <person name="Sun W.H."/>
            <person name="Chen J."/>
            <person name="Chen Y.Q."/>
            <person name="Ai Y."/>
            <person name="Zhai J.W."/>
            <person name="Wu S.S."/>
            <person name="Zhou Z."/>
            <person name="Hsiao Y.Y."/>
            <person name="Wu W.L."/>
            <person name="Chen Y.Y."/>
            <person name="Lin Y.F."/>
            <person name="Hsu J.L."/>
            <person name="Li C.Y."/>
            <person name="Wang Z.W."/>
            <person name="Zhao X."/>
            <person name="Zhong W.Y."/>
            <person name="Ma X.K."/>
            <person name="Ma L."/>
            <person name="Huang J."/>
            <person name="Chen G.Z."/>
            <person name="Huang M.Z."/>
            <person name="Huang L."/>
            <person name="Peng D.H."/>
            <person name="Luo Y.B."/>
            <person name="Zou S.Q."/>
            <person name="Chen S.P."/>
            <person name="Lan S."/>
            <person name="Tsai W.C."/>
            <person name="Van de Peer Y."/>
            <person name="Liu Z.J."/>
        </authorList>
    </citation>
    <scope>NUCLEOTIDE SEQUENCE [LARGE SCALE GENOMIC DNA]</scope>
    <source>
        <strain evidence="2">Lor288</strain>
    </source>
</reference>
<comment type="caution">
    <text evidence="2">The sequence shown here is derived from an EMBL/GenBank/DDBJ whole genome shotgun (WGS) entry which is preliminary data.</text>
</comment>
<protein>
    <submittedName>
        <fullName evidence="2">Uncharacterized protein</fullName>
    </submittedName>
</protein>
<evidence type="ECO:0000256" key="1">
    <source>
        <dbReference type="SAM" id="MobiDB-lite"/>
    </source>
</evidence>
<dbReference type="Proteomes" id="UP001412067">
    <property type="component" value="Unassembled WGS sequence"/>
</dbReference>
<evidence type="ECO:0000313" key="2">
    <source>
        <dbReference type="EMBL" id="KAK8961666.1"/>
    </source>
</evidence>
<keyword evidence="3" id="KW-1185">Reference proteome</keyword>
<feature type="region of interest" description="Disordered" evidence="1">
    <location>
        <begin position="13"/>
        <end position="32"/>
    </location>
</feature>
<name>A0ABR2MCA9_9ASPA</name>
<accession>A0ABR2MCA9</accession>
<sequence length="84" mass="9290">MWWRSIPVPASAVLNPPPTMDESGMGKGGTRLRHRLLEGPPRVNTKFQLLHLERRAHEFGSVDGLGVLVREACRVVRLDVHAGG</sequence>
<proteinExistence type="predicted"/>
<evidence type="ECO:0000313" key="3">
    <source>
        <dbReference type="Proteomes" id="UP001412067"/>
    </source>
</evidence>
<organism evidence="2 3">
    <name type="scientific">Platanthera guangdongensis</name>
    <dbReference type="NCBI Taxonomy" id="2320717"/>
    <lineage>
        <taxon>Eukaryota</taxon>
        <taxon>Viridiplantae</taxon>
        <taxon>Streptophyta</taxon>
        <taxon>Embryophyta</taxon>
        <taxon>Tracheophyta</taxon>
        <taxon>Spermatophyta</taxon>
        <taxon>Magnoliopsida</taxon>
        <taxon>Liliopsida</taxon>
        <taxon>Asparagales</taxon>
        <taxon>Orchidaceae</taxon>
        <taxon>Orchidoideae</taxon>
        <taxon>Orchideae</taxon>
        <taxon>Orchidinae</taxon>
        <taxon>Platanthera</taxon>
    </lineage>
</organism>
<gene>
    <name evidence="2" type="ORF">KSP40_PGU002403</name>
</gene>
<dbReference type="EMBL" id="JBBWWR010000009">
    <property type="protein sequence ID" value="KAK8961666.1"/>
    <property type="molecule type" value="Genomic_DNA"/>
</dbReference>